<evidence type="ECO:0000256" key="1">
    <source>
        <dbReference type="SAM" id="MobiDB-lite"/>
    </source>
</evidence>
<dbReference type="GO" id="GO:0005507">
    <property type="term" value="F:copper ion binding"/>
    <property type="evidence" value="ECO:0007669"/>
    <property type="project" value="InterPro"/>
</dbReference>
<reference evidence="3 4" key="1">
    <citation type="submission" date="2013-01" db="EMBL/GenBank/DDBJ databases">
        <authorList>
            <person name="Fiebig A."/>
            <person name="Goeker M."/>
            <person name="Klenk H.-P.P."/>
        </authorList>
    </citation>
    <scope>NUCLEOTIDE SEQUENCE [LARGE SCALE GENOMIC DNA]</scope>
    <source>
        <strain evidence="3 4">DSM 17069</strain>
    </source>
</reference>
<dbReference type="AlphaFoldDB" id="A0A0A0HEV8"/>
<dbReference type="InterPro" id="IPR045087">
    <property type="entry name" value="Cu-oxidase_fam"/>
</dbReference>
<dbReference type="Proteomes" id="UP000030021">
    <property type="component" value="Unassembled WGS sequence"/>
</dbReference>
<gene>
    <name evidence="3" type="ORF">rosmuc_03815</name>
</gene>
<dbReference type="Pfam" id="PF07731">
    <property type="entry name" value="Cu-oxidase_2"/>
    <property type="match status" value="1"/>
</dbReference>
<protein>
    <submittedName>
        <fullName evidence="3">Putative multicopper oxidase</fullName>
    </submittedName>
</protein>
<dbReference type="PATRIC" id="fig|1288298.3.peg.3823"/>
<dbReference type="RefSeq" id="WP_245875202.1">
    <property type="nucleotide sequence ID" value="NZ_KN293984.1"/>
</dbReference>
<name>A0A0A0HEV8_9RHOB</name>
<dbReference type="PANTHER" id="PTHR48267">
    <property type="entry name" value="CUPREDOXIN SUPERFAMILY PROTEIN"/>
    <property type="match status" value="1"/>
</dbReference>
<dbReference type="Gene3D" id="2.60.40.420">
    <property type="entry name" value="Cupredoxins - blue copper proteins"/>
    <property type="match status" value="3"/>
</dbReference>
<sequence length="631" mass="71808">MKRRDALKLGLGAAGATVAASQAGAVEIEQWPDSAAEGLPQTGLVFPDTFEPSIVVQSSPAVEPFTAPLNIMPIAQPVNPNTYDPPIEPERHQRFDDFPPQKHYEEVMTEFRWKYHWQPPYGDGTEGVVGRAGDPDVGSWHWGFNGITPGETYHAYYGEPVFLRRNNLLPTVGAGNVTFALPSPTIHLHNGHTASESDGIPQDFFNPGEFWDHHYANIPAGTPFNWDYDNPEIMNTLWYHDHRLDFTATNVYAGFSGFYLIFDERDSNNERDRNPRAFRLPSGKYDIPLILHDVMFQPNGQVIWDFFSPDGASPHPEARPAPVEVGNSQGTPDTFDSNRLQYTTQGMTGDKITVNRIIQPYLDVDRRKYRFRFLNGGPSRLYRLVLKVVPKPGRGEPYFDDFIVLSNDGNLLEAPLVEPKIDLWIANRFDVIIDFSKYKNGDKVQVWNDLEIRGDGAGPTGFTLEGENMMPVMEFRCKGRKKPDPSRVPATMRKLPEIRMSEVRRKRLFVFDYDNGLWTVNGRLMDPNRVDAKIEQGSAEIWTFRNEGTAWAHPVHTHFEEFQILEVNGRPPSAVERARKDVVSLGPGDEVTFFSRWRDFFGKHVMHCHNVVHEDHAMMMRWDIVEPGQGD</sequence>
<dbReference type="InterPro" id="IPR011706">
    <property type="entry name" value="Cu-oxidase_C"/>
</dbReference>
<dbReference type="InterPro" id="IPR008972">
    <property type="entry name" value="Cupredoxin"/>
</dbReference>
<proteinExistence type="predicted"/>
<feature type="domain" description="Plastocyanin-like" evidence="2">
    <location>
        <begin position="512"/>
        <end position="623"/>
    </location>
</feature>
<evidence type="ECO:0000313" key="3">
    <source>
        <dbReference type="EMBL" id="KGM86252.1"/>
    </source>
</evidence>
<organism evidence="3 4">
    <name type="scientific">Roseovarius mucosus DSM 17069</name>
    <dbReference type="NCBI Taxonomy" id="1288298"/>
    <lineage>
        <taxon>Bacteria</taxon>
        <taxon>Pseudomonadati</taxon>
        <taxon>Pseudomonadota</taxon>
        <taxon>Alphaproteobacteria</taxon>
        <taxon>Rhodobacterales</taxon>
        <taxon>Roseobacteraceae</taxon>
        <taxon>Roseovarius</taxon>
    </lineage>
</organism>
<feature type="compositionally biased region" description="Polar residues" evidence="1">
    <location>
        <begin position="326"/>
        <end position="337"/>
    </location>
</feature>
<evidence type="ECO:0000259" key="2">
    <source>
        <dbReference type="Pfam" id="PF07731"/>
    </source>
</evidence>
<evidence type="ECO:0000313" key="4">
    <source>
        <dbReference type="Proteomes" id="UP000030021"/>
    </source>
</evidence>
<accession>A0A0A0HEV8</accession>
<dbReference type="HOGENOM" id="CLU_009100_2_2_5"/>
<feature type="region of interest" description="Disordered" evidence="1">
    <location>
        <begin position="314"/>
        <end position="337"/>
    </location>
</feature>
<dbReference type="PANTHER" id="PTHR48267:SF1">
    <property type="entry name" value="BILIRUBIN OXIDASE"/>
    <property type="match status" value="1"/>
</dbReference>
<dbReference type="GO" id="GO:0016491">
    <property type="term" value="F:oxidoreductase activity"/>
    <property type="evidence" value="ECO:0007669"/>
    <property type="project" value="InterPro"/>
</dbReference>
<dbReference type="SUPFAM" id="SSF49503">
    <property type="entry name" value="Cupredoxins"/>
    <property type="match status" value="3"/>
</dbReference>
<comment type="caution">
    <text evidence="3">The sequence shown here is derived from an EMBL/GenBank/DDBJ whole genome shotgun (WGS) entry which is preliminary data.</text>
</comment>
<dbReference type="EMBL" id="AONH01000020">
    <property type="protein sequence ID" value="KGM86252.1"/>
    <property type="molecule type" value="Genomic_DNA"/>
</dbReference>
<dbReference type="CDD" id="cd13889">
    <property type="entry name" value="CuRO_3_BOD"/>
    <property type="match status" value="1"/>
</dbReference>
<dbReference type="eggNOG" id="COG2132">
    <property type="taxonomic scope" value="Bacteria"/>
</dbReference>